<dbReference type="Pfam" id="PF15749">
    <property type="entry name" value="MRNIP"/>
    <property type="match status" value="1"/>
</dbReference>
<keyword evidence="4" id="KW-1185">Reference proteome</keyword>
<feature type="region of interest" description="Disordered" evidence="1">
    <location>
        <begin position="234"/>
        <end position="308"/>
    </location>
</feature>
<feature type="region of interest" description="Disordered" evidence="1">
    <location>
        <begin position="121"/>
        <end position="161"/>
    </location>
</feature>
<dbReference type="GeneTree" id="ENSGT00390000006124"/>
<protein>
    <submittedName>
        <fullName evidence="3">MRN complex interacting protein</fullName>
    </submittedName>
</protein>
<dbReference type="InterPro" id="IPR049472">
    <property type="entry name" value="MRNIP_N"/>
</dbReference>
<dbReference type="GO" id="GO:0003682">
    <property type="term" value="F:chromatin binding"/>
    <property type="evidence" value="ECO:0007669"/>
    <property type="project" value="Ensembl"/>
</dbReference>
<gene>
    <name evidence="3" type="primary">Mrnip</name>
</gene>
<proteinExistence type="predicted"/>
<dbReference type="AlphaFoldDB" id="A0A8C6WAB0"/>
<dbReference type="GO" id="GO:0030870">
    <property type="term" value="C:Mre11 complex"/>
    <property type="evidence" value="ECO:0007669"/>
    <property type="project" value="Ensembl"/>
</dbReference>
<sequence>MAPAQQSRVLRCCSCHLFQAHQVKKSLKWTCKACGEKQSFMRVYGEGSGADCRRHVQKLNLLQGQVSELSFRSVDEALRAQEEENAGSRQAKNKSLQVSSLPSESRWLKFLDNNLEEQELGGGASLQTQPSASAEQLDPSLDPAQPKKRKWSQSTEQTSHSLHVQDLENAEGNVEHQGSTGLMGTEQQNSLSLGTALHTRELGFPWWRLPGPTLQVKSPSSKWARFLLSPGNMDTALPGSLQGAPQPADAAQAEQGTPETETPRESCFGRAPAAHIPTSRPERPGRKTPEHWALGTPQAEGGPLAKGEQKGLFVQLQHSHHLFTTGEDFEDDL</sequence>
<dbReference type="OMA" id="GHQQAEN"/>
<dbReference type="Ensembl" id="ENSNGAT00000024743.1">
    <property type="protein sequence ID" value="ENSNGAP00000019084.1"/>
    <property type="gene ID" value="ENSNGAG00000019013.1"/>
</dbReference>
<reference evidence="3" key="2">
    <citation type="submission" date="2025-09" db="UniProtKB">
        <authorList>
            <consortium name="Ensembl"/>
        </authorList>
    </citation>
    <scope>IDENTIFICATION</scope>
</reference>
<feature type="region of interest" description="Disordered" evidence="1">
    <location>
        <begin position="172"/>
        <end position="191"/>
    </location>
</feature>
<evidence type="ECO:0000313" key="4">
    <source>
        <dbReference type="Proteomes" id="UP000694381"/>
    </source>
</evidence>
<evidence type="ECO:0000313" key="3">
    <source>
        <dbReference type="Ensembl" id="ENSNGAP00000019084.1"/>
    </source>
</evidence>
<organism evidence="3 4">
    <name type="scientific">Nannospalax galili</name>
    <name type="common">Northern Israeli blind subterranean mole rat</name>
    <name type="synonym">Spalax galili</name>
    <dbReference type="NCBI Taxonomy" id="1026970"/>
    <lineage>
        <taxon>Eukaryota</taxon>
        <taxon>Metazoa</taxon>
        <taxon>Chordata</taxon>
        <taxon>Craniata</taxon>
        <taxon>Vertebrata</taxon>
        <taxon>Euteleostomi</taxon>
        <taxon>Mammalia</taxon>
        <taxon>Eutheria</taxon>
        <taxon>Euarchontoglires</taxon>
        <taxon>Glires</taxon>
        <taxon>Rodentia</taxon>
        <taxon>Myomorpha</taxon>
        <taxon>Muroidea</taxon>
        <taxon>Spalacidae</taxon>
        <taxon>Spalacinae</taxon>
        <taxon>Nannospalax</taxon>
    </lineage>
</organism>
<dbReference type="PANTHER" id="PTHR15863">
    <property type="entry name" value="MRN COMPLEX-INTERACTING PROTEIN"/>
    <property type="match status" value="1"/>
</dbReference>
<dbReference type="PANTHER" id="PTHR15863:SF2">
    <property type="entry name" value="MRN COMPLEX-INTERACTING PROTEIN"/>
    <property type="match status" value="1"/>
</dbReference>
<dbReference type="GO" id="GO:2001032">
    <property type="term" value="P:regulation of double-strand break repair via nonhomologous end joining"/>
    <property type="evidence" value="ECO:0007669"/>
    <property type="project" value="Ensembl"/>
</dbReference>
<evidence type="ECO:0000256" key="1">
    <source>
        <dbReference type="SAM" id="MobiDB-lite"/>
    </source>
</evidence>
<feature type="compositionally biased region" description="Basic and acidic residues" evidence="1">
    <location>
        <begin position="280"/>
        <end position="290"/>
    </location>
</feature>
<feature type="compositionally biased region" description="Low complexity" evidence="1">
    <location>
        <begin position="242"/>
        <end position="256"/>
    </location>
</feature>
<dbReference type="GO" id="GO:0007095">
    <property type="term" value="P:mitotic G2 DNA damage checkpoint signaling"/>
    <property type="evidence" value="ECO:0007669"/>
    <property type="project" value="Ensembl"/>
</dbReference>
<dbReference type="Proteomes" id="UP000694381">
    <property type="component" value="Unassembled WGS sequence"/>
</dbReference>
<reference evidence="3" key="1">
    <citation type="submission" date="2025-08" db="UniProtKB">
        <authorList>
            <consortium name="Ensembl"/>
        </authorList>
    </citation>
    <scope>IDENTIFICATION</scope>
</reference>
<dbReference type="GO" id="GO:0010212">
    <property type="term" value="P:response to ionizing radiation"/>
    <property type="evidence" value="ECO:0007669"/>
    <property type="project" value="Ensembl"/>
</dbReference>
<feature type="compositionally biased region" description="Polar residues" evidence="1">
    <location>
        <begin position="176"/>
        <end position="191"/>
    </location>
</feature>
<accession>A0A8C6WAB0</accession>
<feature type="compositionally biased region" description="Polar residues" evidence="1">
    <location>
        <begin position="125"/>
        <end position="134"/>
    </location>
</feature>
<dbReference type="InterPro" id="IPR032739">
    <property type="entry name" value="MRNIP"/>
</dbReference>
<evidence type="ECO:0000259" key="2">
    <source>
        <dbReference type="Pfam" id="PF15749"/>
    </source>
</evidence>
<feature type="domain" description="MRN complex-interacting protein N-terminal" evidence="2">
    <location>
        <begin position="9"/>
        <end position="110"/>
    </location>
</feature>
<dbReference type="GO" id="GO:0005654">
    <property type="term" value="C:nucleoplasm"/>
    <property type="evidence" value="ECO:0007669"/>
    <property type="project" value="Ensembl"/>
</dbReference>
<feature type="compositionally biased region" description="Polar residues" evidence="1">
    <location>
        <begin position="152"/>
        <end position="161"/>
    </location>
</feature>
<dbReference type="GO" id="GO:0071168">
    <property type="term" value="P:protein localization to chromatin"/>
    <property type="evidence" value="ECO:0007669"/>
    <property type="project" value="Ensembl"/>
</dbReference>
<dbReference type="GO" id="GO:1905168">
    <property type="term" value="P:positive regulation of double-strand break repair via homologous recombination"/>
    <property type="evidence" value="ECO:0007669"/>
    <property type="project" value="Ensembl"/>
</dbReference>
<name>A0A8C6WAB0_NANGA</name>